<dbReference type="Gramene" id="OMO84016">
    <property type="protein sequence ID" value="OMO84016"/>
    <property type="gene ID" value="CCACVL1_11031"/>
</dbReference>
<dbReference type="EMBL" id="AWWV01009782">
    <property type="protein sequence ID" value="OMO84016.1"/>
    <property type="molecule type" value="Genomic_DNA"/>
</dbReference>
<protein>
    <submittedName>
        <fullName evidence="1">Uncharacterized protein</fullName>
    </submittedName>
</protein>
<evidence type="ECO:0000313" key="2">
    <source>
        <dbReference type="Proteomes" id="UP000188268"/>
    </source>
</evidence>
<organism evidence="1 2">
    <name type="scientific">Corchorus capsularis</name>
    <name type="common">Jute</name>
    <dbReference type="NCBI Taxonomy" id="210143"/>
    <lineage>
        <taxon>Eukaryota</taxon>
        <taxon>Viridiplantae</taxon>
        <taxon>Streptophyta</taxon>
        <taxon>Embryophyta</taxon>
        <taxon>Tracheophyta</taxon>
        <taxon>Spermatophyta</taxon>
        <taxon>Magnoliopsida</taxon>
        <taxon>eudicotyledons</taxon>
        <taxon>Gunneridae</taxon>
        <taxon>Pentapetalae</taxon>
        <taxon>rosids</taxon>
        <taxon>malvids</taxon>
        <taxon>Malvales</taxon>
        <taxon>Malvaceae</taxon>
        <taxon>Grewioideae</taxon>
        <taxon>Apeibeae</taxon>
        <taxon>Corchorus</taxon>
    </lineage>
</organism>
<sequence length="26" mass="2858">MEPLARGAGSESELEEIMVKYFNVTG</sequence>
<dbReference type="Proteomes" id="UP000188268">
    <property type="component" value="Unassembled WGS sequence"/>
</dbReference>
<comment type="caution">
    <text evidence="1">The sequence shown here is derived from an EMBL/GenBank/DDBJ whole genome shotgun (WGS) entry which is preliminary data.</text>
</comment>
<gene>
    <name evidence="1" type="ORF">CCACVL1_11031</name>
</gene>
<name>A0A1R3IN90_COCAP</name>
<proteinExistence type="predicted"/>
<keyword evidence="2" id="KW-1185">Reference proteome</keyword>
<dbReference type="AlphaFoldDB" id="A0A1R3IN90"/>
<reference evidence="1 2" key="1">
    <citation type="submission" date="2013-09" db="EMBL/GenBank/DDBJ databases">
        <title>Corchorus capsularis genome sequencing.</title>
        <authorList>
            <person name="Alam M."/>
            <person name="Haque M.S."/>
            <person name="Islam M.S."/>
            <person name="Emdad E.M."/>
            <person name="Islam M.M."/>
            <person name="Ahmed B."/>
            <person name="Halim A."/>
            <person name="Hossen Q.M.M."/>
            <person name="Hossain M.Z."/>
            <person name="Ahmed R."/>
            <person name="Khan M.M."/>
            <person name="Islam R."/>
            <person name="Rashid M.M."/>
            <person name="Khan S.A."/>
            <person name="Rahman M.S."/>
            <person name="Alam M."/>
        </authorList>
    </citation>
    <scope>NUCLEOTIDE SEQUENCE [LARGE SCALE GENOMIC DNA]</scope>
    <source>
        <strain evidence="2">cv. CVL-1</strain>
        <tissue evidence="1">Whole seedling</tissue>
    </source>
</reference>
<evidence type="ECO:0000313" key="1">
    <source>
        <dbReference type="EMBL" id="OMO84016.1"/>
    </source>
</evidence>
<accession>A0A1R3IN90</accession>